<reference evidence="2" key="1">
    <citation type="journal article" date="2021" name="Proc. Natl. Acad. Sci. U.S.A.">
        <title>A Catalog of Tens of Thousands of Viruses from Human Metagenomes Reveals Hidden Associations with Chronic Diseases.</title>
        <authorList>
            <person name="Tisza M.J."/>
            <person name="Buck C.B."/>
        </authorList>
    </citation>
    <scope>NUCLEOTIDE SEQUENCE</scope>
    <source>
        <strain evidence="2">CtCS019</strain>
    </source>
</reference>
<evidence type="ECO:0000313" key="2">
    <source>
        <dbReference type="EMBL" id="DAF89707.1"/>
    </source>
</evidence>
<accession>A0A8S5U5H9</accession>
<organism evidence="2">
    <name type="scientific">Siphoviridae sp. ctCS019</name>
    <dbReference type="NCBI Taxonomy" id="2825378"/>
    <lineage>
        <taxon>Viruses</taxon>
        <taxon>Duplodnaviria</taxon>
        <taxon>Heunggongvirae</taxon>
        <taxon>Uroviricota</taxon>
        <taxon>Caudoviricetes</taxon>
    </lineage>
</organism>
<sequence>METKETRIELTPLELAMLKRDLAGEFFPPEQTDEENKALANVIEKADNLMEELDAYDELGDSLMQWFYDKYQAQEQA</sequence>
<protein>
    <submittedName>
        <fullName evidence="2">Uncharacterized protein</fullName>
    </submittedName>
</protein>
<dbReference type="EMBL" id="BK016015">
    <property type="protein sequence ID" value="DAF89707.1"/>
    <property type="molecule type" value="Genomic_DNA"/>
</dbReference>
<proteinExistence type="predicted"/>
<evidence type="ECO:0000256" key="1">
    <source>
        <dbReference type="SAM" id="Coils"/>
    </source>
</evidence>
<name>A0A8S5U5H9_9CAUD</name>
<keyword evidence="1" id="KW-0175">Coiled coil</keyword>
<feature type="coiled-coil region" evidence="1">
    <location>
        <begin position="32"/>
        <end position="59"/>
    </location>
</feature>